<name>E5AL77_MYCRK</name>
<evidence type="ECO:0000313" key="2">
    <source>
        <dbReference type="Proteomes" id="UP000007437"/>
    </source>
</evidence>
<dbReference type="EMBL" id="FR687359">
    <property type="protein sequence ID" value="CBW73750.1"/>
    <property type="molecule type" value="Genomic_DNA"/>
</dbReference>
<sequence>MSKAIRVFDRLSAHQRGQCGAEFQRSHPIVMDGFSRYLLAQRVKHVYSALC</sequence>
<protein>
    <submittedName>
        <fullName evidence="1">Non-ribosomal peptide synthetase modules</fullName>
        <ecNumber evidence="1">6.3.2.-</ecNumber>
    </submittedName>
</protein>
<keyword evidence="1" id="KW-0436">Ligase</keyword>
<proteinExistence type="predicted"/>
<reference evidence="1 2" key="1">
    <citation type="journal article" date="2011" name="J. Bacteriol.">
        <title>Complete genome sequence of Burkholderia rhizoxinica, an endosymbiont of Rhizopus microsporus.</title>
        <authorList>
            <person name="Lackner G."/>
            <person name="Moebius N."/>
            <person name="Partida-Martinez L."/>
            <person name="Hertweck C."/>
        </authorList>
    </citation>
    <scope>NUCLEOTIDE SEQUENCE [LARGE SCALE GENOMIC DNA]</scope>
    <source>
        <strain evidence="2">DSM 19002 / CIP 109453 / HKI 454</strain>
    </source>
</reference>
<dbReference type="AlphaFoldDB" id="E5AL77"/>
<evidence type="ECO:0000313" key="1">
    <source>
        <dbReference type="EMBL" id="CBW73750.1"/>
    </source>
</evidence>
<dbReference type="GO" id="GO:0016874">
    <property type="term" value="F:ligase activity"/>
    <property type="evidence" value="ECO:0007669"/>
    <property type="project" value="UniProtKB-KW"/>
</dbReference>
<accession>E5AL77</accession>
<organism evidence="1 2">
    <name type="scientific">Mycetohabitans rhizoxinica (strain DSM 19002 / CIP 109453 / HKI 454)</name>
    <name type="common">Paraburkholderia rhizoxinica</name>
    <dbReference type="NCBI Taxonomy" id="882378"/>
    <lineage>
        <taxon>Bacteria</taxon>
        <taxon>Pseudomonadati</taxon>
        <taxon>Pseudomonadota</taxon>
        <taxon>Betaproteobacteria</taxon>
        <taxon>Burkholderiales</taxon>
        <taxon>Burkholderiaceae</taxon>
        <taxon>Mycetohabitans</taxon>
    </lineage>
</organism>
<dbReference type="STRING" id="882378.RBRH_00345"/>
<gene>
    <name evidence="1" type="ordered locus">RBRH_00345</name>
</gene>
<dbReference type="KEGG" id="brh:RBRH_00345"/>
<dbReference type="EC" id="6.3.2.-" evidence="1"/>
<dbReference type="Proteomes" id="UP000007437">
    <property type="component" value="Chromosome"/>
</dbReference>
<dbReference type="HOGENOM" id="CLU_3096613_0_0_4"/>